<evidence type="ECO:0000313" key="1">
    <source>
        <dbReference type="EMBL" id="KAJ7306292.1"/>
    </source>
</evidence>
<accession>A0AAD6Z3W0</accession>
<dbReference type="AlphaFoldDB" id="A0AAD6Z3W0"/>
<sequence length="247" mass="26722">MSLWGGEWYQNEGIEGIIRRAEVAALEYVKLPIFASIDLAELFGRGIRSPGKKAGRTARSSLAKTFLLQQHAARLAPGSVLNDASWDHQAMNPIPTTLDPLPPPQSEPSIPPLRPTQCLLPDLIPALSAFPALLRPPGPTTNWFRSTHSRHFGVLRPLRGCTSAMPLGEAPLNASTYCTNSIPSPPNCIPPAWSPIPRSRCLSPSSVQCGLPFLSSRNNAAAVIFNRRQPQPHSAPTLTLTVTLPHS</sequence>
<comment type="caution">
    <text evidence="1">The sequence shown here is derived from an EMBL/GenBank/DDBJ whole genome shotgun (WGS) entry which is preliminary data.</text>
</comment>
<reference evidence="1" key="1">
    <citation type="submission" date="2023-03" db="EMBL/GenBank/DDBJ databases">
        <title>Massive genome expansion in bonnet fungi (Mycena s.s.) driven by repeated elements and novel gene families across ecological guilds.</title>
        <authorList>
            <consortium name="Lawrence Berkeley National Laboratory"/>
            <person name="Harder C.B."/>
            <person name="Miyauchi S."/>
            <person name="Viragh M."/>
            <person name="Kuo A."/>
            <person name="Thoen E."/>
            <person name="Andreopoulos B."/>
            <person name="Lu D."/>
            <person name="Skrede I."/>
            <person name="Drula E."/>
            <person name="Henrissat B."/>
            <person name="Morin E."/>
            <person name="Kohler A."/>
            <person name="Barry K."/>
            <person name="LaButti K."/>
            <person name="Morin E."/>
            <person name="Salamov A."/>
            <person name="Lipzen A."/>
            <person name="Mereny Z."/>
            <person name="Hegedus B."/>
            <person name="Baldrian P."/>
            <person name="Stursova M."/>
            <person name="Weitz H."/>
            <person name="Taylor A."/>
            <person name="Grigoriev I.V."/>
            <person name="Nagy L.G."/>
            <person name="Martin F."/>
            <person name="Kauserud H."/>
        </authorList>
    </citation>
    <scope>NUCLEOTIDE SEQUENCE</scope>
    <source>
        <strain evidence="1">CBHHK002</strain>
    </source>
</reference>
<proteinExistence type="predicted"/>
<keyword evidence="2" id="KW-1185">Reference proteome</keyword>
<gene>
    <name evidence="1" type="ORF">DFH08DRAFT_824742</name>
</gene>
<evidence type="ECO:0000313" key="2">
    <source>
        <dbReference type="Proteomes" id="UP001218218"/>
    </source>
</evidence>
<dbReference type="Proteomes" id="UP001218218">
    <property type="component" value="Unassembled WGS sequence"/>
</dbReference>
<organism evidence="1 2">
    <name type="scientific">Mycena albidolilacea</name>
    <dbReference type="NCBI Taxonomy" id="1033008"/>
    <lineage>
        <taxon>Eukaryota</taxon>
        <taxon>Fungi</taxon>
        <taxon>Dikarya</taxon>
        <taxon>Basidiomycota</taxon>
        <taxon>Agaricomycotina</taxon>
        <taxon>Agaricomycetes</taxon>
        <taxon>Agaricomycetidae</taxon>
        <taxon>Agaricales</taxon>
        <taxon>Marasmiineae</taxon>
        <taxon>Mycenaceae</taxon>
        <taxon>Mycena</taxon>
    </lineage>
</organism>
<dbReference type="EMBL" id="JARIHO010000093">
    <property type="protein sequence ID" value="KAJ7306292.1"/>
    <property type="molecule type" value="Genomic_DNA"/>
</dbReference>
<name>A0AAD6Z3W0_9AGAR</name>
<protein>
    <submittedName>
        <fullName evidence="1">Uncharacterized protein</fullName>
    </submittedName>
</protein>